<organism evidence="1 2">
    <name type="scientific">Methylorubrum thiocyanatum</name>
    <dbReference type="NCBI Taxonomy" id="47958"/>
    <lineage>
        <taxon>Bacteria</taxon>
        <taxon>Pseudomonadati</taxon>
        <taxon>Pseudomonadota</taxon>
        <taxon>Alphaproteobacteria</taxon>
        <taxon>Hyphomicrobiales</taxon>
        <taxon>Methylobacteriaceae</taxon>
        <taxon>Methylorubrum</taxon>
    </lineage>
</organism>
<evidence type="ECO:0000313" key="1">
    <source>
        <dbReference type="EMBL" id="MBA8914974.1"/>
    </source>
</evidence>
<dbReference type="EMBL" id="JACJIB010000007">
    <property type="protein sequence ID" value="MBA8914974.1"/>
    <property type="molecule type" value="Genomic_DNA"/>
</dbReference>
<reference evidence="1 2" key="1">
    <citation type="submission" date="2020-08" db="EMBL/GenBank/DDBJ databases">
        <title>Genomic Encyclopedia of Type Strains, Phase IV (KMG-IV): sequencing the most valuable type-strain genomes for metagenomic binning, comparative biology and taxonomic classification.</title>
        <authorList>
            <person name="Goeker M."/>
        </authorList>
    </citation>
    <scope>NUCLEOTIDE SEQUENCE [LARGE SCALE GENOMIC DNA]</scope>
    <source>
        <strain evidence="1 2">DSM 11490</strain>
    </source>
</reference>
<protein>
    <submittedName>
        <fullName evidence="1">Tryptophan synthase beta subunit</fullName>
    </submittedName>
</protein>
<dbReference type="RefSeq" id="WP_162940497.1">
    <property type="nucleotide sequence ID" value="NZ_BPRF01000004.1"/>
</dbReference>
<keyword evidence="2" id="KW-1185">Reference proteome</keyword>
<dbReference type="AlphaFoldDB" id="A0AA40S5S7"/>
<dbReference type="Proteomes" id="UP000543554">
    <property type="component" value="Unassembled WGS sequence"/>
</dbReference>
<evidence type="ECO:0000313" key="2">
    <source>
        <dbReference type="Proteomes" id="UP000543554"/>
    </source>
</evidence>
<sequence>MPSYHTNASQVAESFDSVLTTGALGLGSVLIAQRLELNAAYNEAAYIRRQAAVVRARRVAAAVAAEVRAGDDRLRDAILRKAIAAKRTRG</sequence>
<accession>A0AA40S5S7</accession>
<name>A0AA40S5S7_9HYPH</name>
<gene>
    <name evidence="1" type="ORF">HNR51_004070</name>
</gene>
<proteinExistence type="predicted"/>
<comment type="caution">
    <text evidence="1">The sequence shown here is derived from an EMBL/GenBank/DDBJ whole genome shotgun (WGS) entry which is preliminary data.</text>
</comment>